<dbReference type="GO" id="GO:0005829">
    <property type="term" value="C:cytosol"/>
    <property type="evidence" value="ECO:0007669"/>
    <property type="project" value="TreeGrafter"/>
</dbReference>
<dbReference type="CDD" id="cd01991">
    <property type="entry name" value="Asn_synthase_B_C"/>
    <property type="match status" value="1"/>
</dbReference>
<evidence type="ECO:0000313" key="11">
    <source>
        <dbReference type="EMBL" id="STQ88305.1"/>
    </source>
</evidence>
<dbReference type="PIRSF" id="PIRSF001589">
    <property type="entry name" value="Asn_synthetase_glu-h"/>
    <property type="match status" value="1"/>
</dbReference>
<dbReference type="InterPro" id="IPR001962">
    <property type="entry name" value="Asn_synthase"/>
</dbReference>
<feature type="domain" description="Glutamine amidotransferase type-2" evidence="10">
    <location>
        <begin position="2"/>
        <end position="203"/>
    </location>
</feature>
<dbReference type="GO" id="GO:0006529">
    <property type="term" value="P:asparagine biosynthetic process"/>
    <property type="evidence" value="ECO:0007669"/>
    <property type="project" value="InterPro"/>
</dbReference>
<dbReference type="GO" id="GO:0005524">
    <property type="term" value="F:ATP binding"/>
    <property type="evidence" value="ECO:0007669"/>
    <property type="project" value="UniProtKB-KW"/>
</dbReference>
<dbReference type="Pfam" id="PF13537">
    <property type="entry name" value="GATase_7"/>
    <property type="match status" value="1"/>
</dbReference>
<keyword evidence="6" id="KW-0315">Glutamine amidotransferase</keyword>
<comment type="pathway">
    <text evidence="1">Amino-acid biosynthesis; L-asparagine biosynthesis; L-asparagine from L-aspartate (L-Gln route): step 1/1.</text>
</comment>
<dbReference type="InterPro" id="IPR014729">
    <property type="entry name" value="Rossmann-like_a/b/a_fold"/>
</dbReference>
<feature type="binding site" evidence="8">
    <location>
        <position position="92"/>
    </location>
    <ligand>
        <name>L-glutamine</name>
        <dbReference type="ChEBI" id="CHEBI:58359"/>
    </ligand>
</feature>
<dbReference type="Gene3D" id="3.40.50.620">
    <property type="entry name" value="HUPs"/>
    <property type="match status" value="1"/>
</dbReference>
<gene>
    <name evidence="11" type="primary">asnB</name>
    <name evidence="11" type="ORF">NCTC13156_01142</name>
</gene>
<dbReference type="InterPro" id="IPR029055">
    <property type="entry name" value="Ntn_hydrolases_N"/>
</dbReference>
<dbReference type="RefSeq" id="WP_115057002.1">
    <property type="nucleotide sequence ID" value="NZ_UGJF01000001.1"/>
</dbReference>
<dbReference type="Gene3D" id="3.60.20.10">
    <property type="entry name" value="Glutamine Phosphoribosylpyrophosphate, subunit 1, domain 1"/>
    <property type="match status" value="1"/>
</dbReference>
<dbReference type="CDD" id="cd00712">
    <property type="entry name" value="AsnB"/>
    <property type="match status" value="1"/>
</dbReference>
<dbReference type="InterPro" id="IPR006426">
    <property type="entry name" value="Asn_synth_AEB"/>
</dbReference>
<evidence type="ECO:0000259" key="10">
    <source>
        <dbReference type="PROSITE" id="PS51278"/>
    </source>
</evidence>
<evidence type="ECO:0000256" key="1">
    <source>
        <dbReference type="ARBA" id="ARBA00005187"/>
    </source>
</evidence>
<comment type="catalytic activity">
    <reaction evidence="7">
        <text>L-aspartate + L-glutamine + ATP + H2O = L-asparagine + L-glutamate + AMP + diphosphate + H(+)</text>
        <dbReference type="Rhea" id="RHEA:12228"/>
        <dbReference type="ChEBI" id="CHEBI:15377"/>
        <dbReference type="ChEBI" id="CHEBI:15378"/>
        <dbReference type="ChEBI" id="CHEBI:29985"/>
        <dbReference type="ChEBI" id="CHEBI:29991"/>
        <dbReference type="ChEBI" id="CHEBI:30616"/>
        <dbReference type="ChEBI" id="CHEBI:33019"/>
        <dbReference type="ChEBI" id="CHEBI:58048"/>
        <dbReference type="ChEBI" id="CHEBI:58359"/>
        <dbReference type="ChEBI" id="CHEBI:456215"/>
        <dbReference type="EC" id="6.3.5.4"/>
    </reaction>
</comment>
<dbReference type="InterPro" id="IPR033738">
    <property type="entry name" value="AsnB_N"/>
</dbReference>
<dbReference type="NCBIfam" id="TIGR01536">
    <property type="entry name" value="asn_synth_AEB"/>
    <property type="match status" value="1"/>
</dbReference>
<dbReference type="SUPFAM" id="SSF56235">
    <property type="entry name" value="N-terminal nucleophile aminohydrolases (Ntn hydrolases)"/>
    <property type="match status" value="1"/>
</dbReference>
<keyword evidence="5 8" id="KW-0067">ATP-binding</keyword>
<keyword evidence="11" id="KW-0436">Ligase</keyword>
<dbReference type="SUPFAM" id="SSF52402">
    <property type="entry name" value="Adenine nucleotide alpha hydrolases-like"/>
    <property type="match status" value="1"/>
</dbReference>
<dbReference type="Pfam" id="PF00733">
    <property type="entry name" value="Asn_synthase"/>
    <property type="match status" value="1"/>
</dbReference>
<dbReference type="EC" id="6.3.5.4" evidence="3"/>
<dbReference type="PANTHER" id="PTHR43284">
    <property type="entry name" value="ASPARAGINE SYNTHETASE (GLUTAMINE-HYDROLYZING)"/>
    <property type="match status" value="1"/>
</dbReference>
<dbReference type="Proteomes" id="UP000255269">
    <property type="component" value="Unassembled WGS sequence"/>
</dbReference>
<dbReference type="InterPro" id="IPR017932">
    <property type="entry name" value="GATase_2_dom"/>
</dbReference>
<accession>A0A377Q0A9</accession>
<evidence type="ECO:0000256" key="6">
    <source>
        <dbReference type="ARBA" id="ARBA00022962"/>
    </source>
</evidence>
<feature type="binding site" evidence="8">
    <location>
        <begin position="365"/>
        <end position="366"/>
    </location>
    <ligand>
        <name>ATP</name>
        <dbReference type="ChEBI" id="CHEBI:30616"/>
    </ligand>
</feature>
<proteinExistence type="inferred from homology"/>
<dbReference type="InterPro" id="IPR051786">
    <property type="entry name" value="ASN_synthetase/amidase"/>
</dbReference>
<evidence type="ECO:0000256" key="9">
    <source>
        <dbReference type="PIRSR" id="PIRSR001589-3"/>
    </source>
</evidence>
<feature type="binding site" evidence="8">
    <location>
        <position position="289"/>
    </location>
    <ligand>
        <name>ATP</name>
        <dbReference type="ChEBI" id="CHEBI:30616"/>
    </ligand>
</feature>
<evidence type="ECO:0000256" key="4">
    <source>
        <dbReference type="ARBA" id="ARBA00022741"/>
    </source>
</evidence>
<sequence>MCSICGGNYPLELVRKASQTMVHRGPDFSGEFSDGVVALAHNRLSIIDLDSEANQPFTSPFCPHLVLVFNGEIYNYKELAKEYQLPVQTKSDTEVLLLLFDKIGVKCFEVINGMFALGIYDAKSKSIILARDRYGKKPLYYSAKNGMFAFASEIKALKTIFNPSLNQEGLIEFLFNLAPINNNTFFEEISKVLPGSYLSYDIECKSIRTDFYYSIMRSDLVSKYWFMGEKVKDINMAKDLVYSYLESSIQLRLAGDVPIACFLSGGLDSSLIAALYSKISCEKINTFSIGYDEYRGQYCELEYANKMASFIDSNHYEIIMGRKEFLEYFDELMEQFDEPINDPAIIPTYILSKKVHQENFKVVLSGEGSDELFFGYDAVLRYIDEYKKIDGISINVMDYFLSDTFDARRIRRLVLKEYPAYRCINESWSQKELHNVFEKNIKNNNYFSEEWKKFAYKEQDDRWCCYIDFKHWIAEVLMTKIDRMSMLNSLEVRTPFLDYRLVDFVMGLNKKFKINNGISKFLLKEIVKDRGILPEFIIGRNKKGFSTPYFEWYFKEYQDRILKDYLEVNEVLGIFRGEYLRFLFKKGQVGEMKSQNWSIVLLSKWLKYNNFI</sequence>
<feature type="site" description="Important for beta-aspartyl-AMP intermediate formation" evidence="9">
    <location>
        <position position="367"/>
    </location>
</feature>
<dbReference type="PROSITE" id="PS51278">
    <property type="entry name" value="GATASE_TYPE_2"/>
    <property type="match status" value="1"/>
</dbReference>
<dbReference type="EMBL" id="UGJF01000001">
    <property type="protein sequence ID" value="STQ88305.1"/>
    <property type="molecule type" value="Genomic_DNA"/>
</dbReference>
<organism evidence="11 12">
    <name type="scientific">Helicobacter pullorum</name>
    <dbReference type="NCBI Taxonomy" id="35818"/>
    <lineage>
        <taxon>Bacteria</taxon>
        <taxon>Pseudomonadati</taxon>
        <taxon>Campylobacterota</taxon>
        <taxon>Epsilonproteobacteria</taxon>
        <taxon>Campylobacterales</taxon>
        <taxon>Helicobacteraceae</taxon>
        <taxon>Helicobacter</taxon>
    </lineage>
</organism>
<evidence type="ECO:0000256" key="3">
    <source>
        <dbReference type="ARBA" id="ARBA00012737"/>
    </source>
</evidence>
<dbReference type="AlphaFoldDB" id="A0A377Q0A9"/>
<evidence type="ECO:0000313" key="12">
    <source>
        <dbReference type="Proteomes" id="UP000255269"/>
    </source>
</evidence>
<comment type="similarity">
    <text evidence="2">Belongs to the asparagine synthetase family.</text>
</comment>
<dbReference type="PANTHER" id="PTHR43284:SF1">
    <property type="entry name" value="ASPARAGINE SYNTHETASE"/>
    <property type="match status" value="1"/>
</dbReference>
<evidence type="ECO:0000256" key="7">
    <source>
        <dbReference type="ARBA" id="ARBA00048741"/>
    </source>
</evidence>
<reference evidence="11 12" key="1">
    <citation type="submission" date="2018-06" db="EMBL/GenBank/DDBJ databases">
        <authorList>
            <consortium name="Pathogen Informatics"/>
            <person name="Doyle S."/>
        </authorList>
    </citation>
    <scope>NUCLEOTIDE SEQUENCE [LARGE SCALE GENOMIC DNA]</scope>
    <source>
        <strain evidence="11 12">NCTC13156</strain>
    </source>
</reference>
<dbReference type="GO" id="GO:0004066">
    <property type="term" value="F:asparagine synthase (glutamine-hydrolyzing) activity"/>
    <property type="evidence" value="ECO:0007669"/>
    <property type="project" value="UniProtKB-EC"/>
</dbReference>
<evidence type="ECO:0000256" key="2">
    <source>
        <dbReference type="ARBA" id="ARBA00005752"/>
    </source>
</evidence>
<keyword evidence="4 8" id="KW-0547">Nucleotide-binding</keyword>
<protein>
    <recommendedName>
        <fullName evidence="3">asparagine synthase (glutamine-hydrolyzing)</fullName>
        <ecNumber evidence="3">6.3.5.4</ecNumber>
    </recommendedName>
</protein>
<evidence type="ECO:0000256" key="8">
    <source>
        <dbReference type="PIRSR" id="PIRSR001589-2"/>
    </source>
</evidence>
<name>A0A377Q0A9_9HELI</name>
<evidence type="ECO:0000256" key="5">
    <source>
        <dbReference type="ARBA" id="ARBA00022840"/>
    </source>
</evidence>